<dbReference type="Proteomes" id="UP000703038">
    <property type="component" value="Unassembled WGS sequence"/>
</dbReference>
<dbReference type="InterPro" id="IPR000086">
    <property type="entry name" value="NUDIX_hydrolase_dom"/>
</dbReference>
<proteinExistence type="predicted"/>
<feature type="domain" description="Nudix hydrolase" evidence="3">
    <location>
        <begin position="19"/>
        <end position="148"/>
    </location>
</feature>
<reference evidence="4 5" key="1">
    <citation type="submission" date="2021-01" db="EMBL/GenBank/DDBJ databases">
        <title>Genomics of switchgrass bacterial isolates.</title>
        <authorList>
            <person name="Shade A."/>
        </authorList>
    </citation>
    <scope>NUCLEOTIDE SEQUENCE [LARGE SCALE GENOMIC DNA]</scope>
    <source>
        <strain evidence="4 5">PvP111</strain>
    </source>
</reference>
<organism evidence="4 5">
    <name type="scientific">Rhodococcoides corynebacterioides</name>
    <dbReference type="NCBI Taxonomy" id="53972"/>
    <lineage>
        <taxon>Bacteria</taxon>
        <taxon>Bacillati</taxon>
        <taxon>Actinomycetota</taxon>
        <taxon>Actinomycetes</taxon>
        <taxon>Mycobacteriales</taxon>
        <taxon>Nocardiaceae</taxon>
        <taxon>Rhodococcoides</taxon>
    </lineage>
</organism>
<evidence type="ECO:0000259" key="3">
    <source>
        <dbReference type="PROSITE" id="PS51462"/>
    </source>
</evidence>
<dbReference type="PROSITE" id="PS00893">
    <property type="entry name" value="NUDIX_BOX"/>
    <property type="match status" value="1"/>
</dbReference>
<comment type="cofactor">
    <cofactor evidence="1">
        <name>Mg(2+)</name>
        <dbReference type="ChEBI" id="CHEBI:18420"/>
    </cofactor>
</comment>
<dbReference type="Pfam" id="PF00293">
    <property type="entry name" value="NUDIX"/>
    <property type="match status" value="1"/>
</dbReference>
<name>A0ABS2KTD4_9NOCA</name>
<sequence>MPIPEFITTLRAKIGHDPLWLSGVSAVVLDADDRLLLTRRKDNELWAVVSGVLEPGEEPGPAALREILEETGVTAELVRLTSVDVTEPIVYPNGDRTQYLDVCFLARYVAGEARVADDENLDVQWFARDALPSDITDTSVLRIAKALDHGPEAWFRR</sequence>
<evidence type="ECO:0000313" key="5">
    <source>
        <dbReference type="Proteomes" id="UP000703038"/>
    </source>
</evidence>
<evidence type="ECO:0000256" key="2">
    <source>
        <dbReference type="ARBA" id="ARBA00022801"/>
    </source>
</evidence>
<dbReference type="CDD" id="cd18879">
    <property type="entry name" value="NUDIX_Hydrolase"/>
    <property type="match status" value="1"/>
</dbReference>
<protein>
    <submittedName>
        <fullName evidence="4">ADP-ribose pyrophosphatase YjhB (NUDIX family)</fullName>
    </submittedName>
</protein>
<accession>A0ABS2KTD4</accession>
<keyword evidence="2" id="KW-0378">Hydrolase</keyword>
<dbReference type="RefSeq" id="WP_204868014.1">
    <property type="nucleotide sequence ID" value="NZ_JAFBBK010000001.1"/>
</dbReference>
<gene>
    <name evidence="4" type="ORF">JOE42_001804</name>
</gene>
<dbReference type="PANTHER" id="PTHR43046">
    <property type="entry name" value="GDP-MANNOSE MANNOSYL HYDROLASE"/>
    <property type="match status" value="1"/>
</dbReference>
<evidence type="ECO:0000256" key="1">
    <source>
        <dbReference type="ARBA" id="ARBA00001946"/>
    </source>
</evidence>
<keyword evidence="5" id="KW-1185">Reference proteome</keyword>
<comment type="caution">
    <text evidence="4">The sequence shown here is derived from an EMBL/GenBank/DDBJ whole genome shotgun (WGS) entry which is preliminary data.</text>
</comment>
<dbReference type="InterPro" id="IPR015797">
    <property type="entry name" value="NUDIX_hydrolase-like_dom_sf"/>
</dbReference>
<evidence type="ECO:0000313" key="4">
    <source>
        <dbReference type="EMBL" id="MBM7415071.1"/>
    </source>
</evidence>
<dbReference type="InterPro" id="IPR020084">
    <property type="entry name" value="NUDIX_hydrolase_CS"/>
</dbReference>
<dbReference type="PANTHER" id="PTHR43046:SF16">
    <property type="entry name" value="ADP-RIBOSE PYROPHOSPHATASE YJHB-RELATED"/>
    <property type="match status" value="1"/>
</dbReference>
<dbReference type="Gene3D" id="3.90.79.10">
    <property type="entry name" value="Nucleoside Triphosphate Pyrophosphohydrolase"/>
    <property type="match status" value="1"/>
</dbReference>
<dbReference type="SUPFAM" id="SSF55811">
    <property type="entry name" value="Nudix"/>
    <property type="match status" value="1"/>
</dbReference>
<dbReference type="PROSITE" id="PS51462">
    <property type="entry name" value="NUDIX"/>
    <property type="match status" value="1"/>
</dbReference>
<dbReference type="EMBL" id="JAFBBK010000001">
    <property type="protein sequence ID" value="MBM7415071.1"/>
    <property type="molecule type" value="Genomic_DNA"/>
</dbReference>